<feature type="region of interest" description="Disordered" evidence="1">
    <location>
        <begin position="72"/>
        <end position="315"/>
    </location>
</feature>
<feature type="compositionally biased region" description="Basic residues" evidence="1">
    <location>
        <begin position="220"/>
        <end position="229"/>
    </location>
</feature>
<evidence type="ECO:0000313" key="2">
    <source>
        <dbReference type="EMBL" id="EON61742.1"/>
    </source>
</evidence>
<gene>
    <name evidence="2" type="ORF">W97_00958</name>
</gene>
<dbReference type="EMBL" id="JH767556">
    <property type="protein sequence ID" value="EON61742.1"/>
    <property type="molecule type" value="Genomic_DNA"/>
</dbReference>
<dbReference type="GeneID" id="19898269"/>
<dbReference type="PRINTS" id="PR00929">
    <property type="entry name" value="ATHOOK"/>
</dbReference>
<dbReference type="OMA" id="RNLASCI"/>
<dbReference type="HOGENOM" id="CLU_882815_0_0_1"/>
<dbReference type="STRING" id="1168221.R7YIJ5"/>
<dbReference type="GO" id="GO:0003677">
    <property type="term" value="F:DNA binding"/>
    <property type="evidence" value="ECO:0007669"/>
    <property type="project" value="InterPro"/>
</dbReference>
<proteinExistence type="predicted"/>
<dbReference type="eggNOG" id="ENOG502SA85">
    <property type="taxonomic scope" value="Eukaryota"/>
</dbReference>
<dbReference type="AlphaFoldDB" id="R7YIJ5"/>
<reference evidence="3" key="1">
    <citation type="submission" date="2012-06" db="EMBL/GenBank/DDBJ databases">
        <title>The genome sequence of Coniosporium apollinis CBS 100218.</title>
        <authorList>
            <consortium name="The Broad Institute Genome Sequencing Platform"/>
            <person name="Cuomo C."/>
            <person name="Gorbushina A."/>
            <person name="Noack S."/>
            <person name="Walker B."/>
            <person name="Young S.K."/>
            <person name="Zeng Q."/>
            <person name="Gargeya S."/>
            <person name="Fitzgerald M."/>
            <person name="Haas B."/>
            <person name="Abouelleil A."/>
            <person name="Alvarado L."/>
            <person name="Arachchi H.M."/>
            <person name="Berlin A.M."/>
            <person name="Chapman S.B."/>
            <person name="Goldberg J."/>
            <person name="Griggs A."/>
            <person name="Gujja S."/>
            <person name="Hansen M."/>
            <person name="Howarth C."/>
            <person name="Imamovic A."/>
            <person name="Larimer J."/>
            <person name="McCowan C."/>
            <person name="Montmayeur A."/>
            <person name="Murphy C."/>
            <person name="Neiman D."/>
            <person name="Pearson M."/>
            <person name="Priest M."/>
            <person name="Roberts A."/>
            <person name="Saif S."/>
            <person name="Shea T."/>
            <person name="Sisk P."/>
            <person name="Sykes S."/>
            <person name="Wortman J."/>
            <person name="Nusbaum C."/>
            <person name="Birren B."/>
        </authorList>
    </citation>
    <scope>NUCLEOTIDE SEQUENCE [LARGE SCALE GENOMIC DNA]</scope>
    <source>
        <strain evidence="3">CBS 100218</strain>
    </source>
</reference>
<dbReference type="OrthoDB" id="5371646at2759"/>
<name>R7YIJ5_CONA1</name>
<accession>R7YIJ5</accession>
<feature type="compositionally biased region" description="Pro residues" evidence="1">
    <location>
        <begin position="194"/>
        <end position="203"/>
    </location>
</feature>
<protein>
    <submittedName>
        <fullName evidence="2">Uncharacterized protein</fullName>
    </submittedName>
</protein>
<organism evidence="2 3">
    <name type="scientific">Coniosporium apollinis (strain CBS 100218)</name>
    <name type="common">Rock-inhabiting black yeast</name>
    <dbReference type="NCBI Taxonomy" id="1168221"/>
    <lineage>
        <taxon>Eukaryota</taxon>
        <taxon>Fungi</taxon>
        <taxon>Dikarya</taxon>
        <taxon>Ascomycota</taxon>
        <taxon>Pezizomycotina</taxon>
        <taxon>Dothideomycetes</taxon>
        <taxon>Dothideomycetes incertae sedis</taxon>
        <taxon>Coniosporium</taxon>
    </lineage>
</organism>
<feature type="compositionally biased region" description="Basic and acidic residues" evidence="1">
    <location>
        <begin position="283"/>
        <end position="301"/>
    </location>
</feature>
<sequence length="315" mass="34298">MEAHAERPWTEHEKVELLAEILKAGPIPSHVLLGIIRDSGIQLRWQDIPLPHGRSMRSCQDAFDEMARAGQQPPFDFRRPQPLAGPVHLPAPEISERRLLPPNSSTNLGRFIQPRPPHPYPPDVLNQPPYMGSPTGEGRERKKRGRPTKAEAQARAEAAAARGETYPPPAKRSKTGRSSSGAAEGGPMPMTPGSAPPIAPLTTPPRARGVHAPSETPSTGRRKRGRPSKTTKPEEQEEQGLSQSQGSSGGLGPPYMETTPSGPSDRPGYARPHPIGPLAHPAVLEHREQEPRMEGTEEFQHRTTTPHSFKDTVGI</sequence>
<evidence type="ECO:0000256" key="1">
    <source>
        <dbReference type="SAM" id="MobiDB-lite"/>
    </source>
</evidence>
<evidence type="ECO:0000313" key="3">
    <source>
        <dbReference type="Proteomes" id="UP000016924"/>
    </source>
</evidence>
<dbReference type="Proteomes" id="UP000016924">
    <property type="component" value="Unassembled WGS sequence"/>
</dbReference>
<keyword evidence="3" id="KW-1185">Reference proteome</keyword>
<dbReference type="InterPro" id="IPR017956">
    <property type="entry name" value="AT_hook_DNA-bd_motif"/>
</dbReference>
<dbReference type="RefSeq" id="XP_007777059.1">
    <property type="nucleotide sequence ID" value="XM_007778869.1"/>
</dbReference>